<dbReference type="InterPro" id="IPR010627">
    <property type="entry name" value="Prepilin_pept_A24_N"/>
</dbReference>
<dbReference type="GO" id="GO:0006465">
    <property type="term" value="P:signal peptide processing"/>
    <property type="evidence" value="ECO:0007669"/>
    <property type="project" value="TreeGrafter"/>
</dbReference>
<evidence type="ECO:0000256" key="3">
    <source>
        <dbReference type="ARBA" id="ARBA00022475"/>
    </source>
</evidence>
<dbReference type="Gene3D" id="1.20.120.1220">
    <property type="match status" value="1"/>
</dbReference>
<keyword evidence="7 10" id="KW-0472">Membrane</keyword>
<evidence type="ECO:0000256" key="2">
    <source>
        <dbReference type="ARBA" id="ARBA00005801"/>
    </source>
</evidence>
<feature type="transmembrane region" description="Helical" evidence="10">
    <location>
        <begin position="132"/>
        <end position="150"/>
    </location>
</feature>
<dbReference type="AlphaFoldDB" id="A0A1V9DCR2"/>
<feature type="transmembrane region" description="Helical" evidence="10">
    <location>
        <begin position="211"/>
        <end position="230"/>
    </location>
</feature>
<feature type="transmembrane region" description="Helical" evidence="10">
    <location>
        <begin position="83"/>
        <end position="102"/>
    </location>
</feature>
<keyword evidence="14" id="KW-1185">Reference proteome</keyword>
<comment type="caution">
    <text evidence="13">The sequence shown here is derived from an EMBL/GenBank/DDBJ whole genome shotgun (WGS) entry which is preliminary data.</text>
</comment>
<evidence type="ECO:0000313" key="14">
    <source>
        <dbReference type="Proteomes" id="UP000192769"/>
    </source>
</evidence>
<dbReference type="InterPro" id="IPR014032">
    <property type="entry name" value="Peptidase_A24A_bac"/>
</dbReference>
<comment type="function">
    <text evidence="9">Plays an essential role in type IV pili and type II pseudopili formation by proteolytically removing the leader sequence from substrate proteins and subsequently monomethylating the alpha-amino group of the newly exposed N-terminal phenylalanine.</text>
</comment>
<feature type="transmembrane region" description="Helical" evidence="10">
    <location>
        <begin position="162"/>
        <end position="179"/>
    </location>
</feature>
<dbReference type="OrthoDB" id="9789291at2"/>
<gene>
    <name evidence="13" type="ORF">B2J69_17770</name>
</gene>
<evidence type="ECO:0000256" key="9">
    <source>
        <dbReference type="RuleBase" id="RU003794"/>
    </source>
</evidence>
<dbReference type="GO" id="GO:0008168">
    <property type="term" value="F:methyltransferase activity"/>
    <property type="evidence" value="ECO:0007669"/>
    <property type="project" value="UniProtKB-KW"/>
</dbReference>
<feature type="transmembrane region" description="Helical" evidence="10">
    <location>
        <begin position="6"/>
        <end position="27"/>
    </location>
</feature>
<dbReference type="EC" id="2.1.1.-" evidence="9"/>
<dbReference type="Proteomes" id="UP000192769">
    <property type="component" value="Unassembled WGS sequence"/>
</dbReference>
<keyword evidence="9" id="KW-0489">Methyltransferase</keyword>
<proteinExistence type="inferred from homology"/>
<evidence type="ECO:0000256" key="7">
    <source>
        <dbReference type="ARBA" id="ARBA00023136"/>
    </source>
</evidence>
<evidence type="ECO:0000256" key="6">
    <source>
        <dbReference type="ARBA" id="ARBA00022989"/>
    </source>
</evidence>
<dbReference type="EMBL" id="MWUE01000026">
    <property type="protein sequence ID" value="OQP31661.1"/>
    <property type="molecule type" value="Genomic_DNA"/>
</dbReference>
<keyword evidence="9" id="KW-0645">Protease</keyword>
<dbReference type="Pfam" id="PF06750">
    <property type="entry name" value="A24_N_bact"/>
    <property type="match status" value="1"/>
</dbReference>
<evidence type="ECO:0000256" key="5">
    <source>
        <dbReference type="ARBA" id="ARBA00022692"/>
    </source>
</evidence>
<evidence type="ECO:0000256" key="1">
    <source>
        <dbReference type="ARBA" id="ARBA00004429"/>
    </source>
</evidence>
<keyword evidence="5 9" id="KW-0812">Transmembrane</keyword>
<feature type="domain" description="Prepilin peptidase A24 N-terminal" evidence="12">
    <location>
        <begin position="13"/>
        <end position="101"/>
    </location>
</feature>
<sequence length="257" mass="28288">MRDNLLCWLLLSVLALCVGSFINVVVYRLPRMLLRPQPGFSLLRLRSHCPRCKTPVRAADAIPLLSWLRLCGRCRDCRRPVSWRYPATELAALLISLLLALWLPWRGALPAALVMSGFLLALSLIDLRSQLLPDALTLPLLWLGLLFHALDLLPQSRPAEAILGAASGYLLFRLLAWTWRCCRHRNGLGGGDAKLLAALGGWLGWQRLPLLLLIAASAGLLAALLARLLCKRALHLPLPFGPCLALAGEALLLCDLK</sequence>
<dbReference type="RefSeq" id="WP_081140960.1">
    <property type="nucleotide sequence ID" value="NZ_MWUE01000026.1"/>
</dbReference>
<comment type="subcellular location">
    <subcellularLocation>
        <location evidence="1">Cell inner membrane</location>
        <topology evidence="1">Multi-pass membrane protein</topology>
    </subcellularLocation>
    <subcellularLocation>
        <location evidence="9">Cell membrane</location>
        <topology evidence="9">Multi-pass membrane protein</topology>
    </subcellularLocation>
</comment>
<organism evidence="13 14">
    <name type="scientific">Pantoea latae</name>
    <dbReference type="NCBI Taxonomy" id="1964541"/>
    <lineage>
        <taxon>Bacteria</taxon>
        <taxon>Pseudomonadati</taxon>
        <taxon>Pseudomonadota</taxon>
        <taxon>Gammaproteobacteria</taxon>
        <taxon>Enterobacterales</taxon>
        <taxon>Erwiniaceae</taxon>
        <taxon>Pantoea</taxon>
    </lineage>
</organism>
<reference evidence="13 14" key="1">
    <citation type="submission" date="2017-02" db="EMBL/GenBank/DDBJ databases">
        <title>Whole genome shotgun sequence of Pantoea agglomerans strain AS1 isolated from a cycad, Zamia floridana in Central Florida, USA.</title>
        <authorList>
            <person name="Lata P."/>
            <person name="Govindarajan S."/>
            <person name="Qi F."/>
            <person name="Li J.-L."/>
            <person name="Maurya S.K."/>
            <person name="Sahoo M.K."/>
        </authorList>
    </citation>
    <scope>NUCLEOTIDE SEQUENCE [LARGE SCALE GENOMIC DNA]</scope>
    <source>
        <strain evidence="13 14">AS1</strain>
    </source>
</reference>
<dbReference type="PANTHER" id="PTHR30487">
    <property type="entry name" value="TYPE 4 PREPILIN-LIKE PROTEINS LEADER PEPTIDE-PROCESSING ENZYME"/>
    <property type="match status" value="1"/>
</dbReference>
<evidence type="ECO:0000259" key="12">
    <source>
        <dbReference type="Pfam" id="PF06750"/>
    </source>
</evidence>
<accession>A0A1V9DCR2</accession>
<feature type="transmembrane region" description="Helical" evidence="10">
    <location>
        <begin position="108"/>
        <end position="125"/>
    </location>
</feature>
<name>A0A1V9DCR2_9GAMM</name>
<evidence type="ECO:0000256" key="4">
    <source>
        <dbReference type="ARBA" id="ARBA00022519"/>
    </source>
</evidence>
<evidence type="ECO:0000259" key="11">
    <source>
        <dbReference type="Pfam" id="PF01478"/>
    </source>
</evidence>
<keyword evidence="4" id="KW-0997">Cell inner membrane</keyword>
<dbReference type="EC" id="3.4.23.43" evidence="9"/>
<dbReference type="GO" id="GO:0005886">
    <property type="term" value="C:plasma membrane"/>
    <property type="evidence" value="ECO:0007669"/>
    <property type="project" value="UniProtKB-SubCell"/>
</dbReference>
<comment type="similarity">
    <text evidence="2 8">Belongs to the peptidase A24 family.</text>
</comment>
<dbReference type="GO" id="GO:0004190">
    <property type="term" value="F:aspartic-type endopeptidase activity"/>
    <property type="evidence" value="ECO:0007669"/>
    <property type="project" value="UniProtKB-EC"/>
</dbReference>
<dbReference type="PRINTS" id="PR00864">
    <property type="entry name" value="PREPILNPTASE"/>
</dbReference>
<evidence type="ECO:0000313" key="13">
    <source>
        <dbReference type="EMBL" id="OQP31661.1"/>
    </source>
</evidence>
<keyword evidence="9" id="KW-0511">Multifunctional enzyme</keyword>
<keyword evidence="3" id="KW-1003">Cell membrane</keyword>
<evidence type="ECO:0000256" key="8">
    <source>
        <dbReference type="RuleBase" id="RU003793"/>
    </source>
</evidence>
<dbReference type="PANTHER" id="PTHR30487:SF0">
    <property type="entry name" value="PREPILIN LEADER PEPTIDASE_N-METHYLTRANSFERASE-RELATED"/>
    <property type="match status" value="1"/>
</dbReference>
<dbReference type="Pfam" id="PF01478">
    <property type="entry name" value="Peptidase_A24"/>
    <property type="match status" value="1"/>
</dbReference>
<dbReference type="InterPro" id="IPR000045">
    <property type="entry name" value="Prepilin_IV_endopep_pep"/>
</dbReference>
<comment type="catalytic activity">
    <reaction evidence="9">
        <text>Typically cleaves a -Gly-|-Phe- bond to release an N-terminal, basic peptide of 5-8 residues from type IV prepilin, and then N-methylates the new N-terminal amino group, the methyl donor being S-adenosyl-L-methionine.</text>
        <dbReference type="EC" id="3.4.23.43"/>
    </reaction>
</comment>
<protein>
    <recommendedName>
        <fullName evidence="9">Prepilin leader peptidase/N-methyltransferase</fullName>
        <ecNumber evidence="9">2.1.1.-</ecNumber>
        <ecNumber evidence="9">3.4.23.43</ecNumber>
    </recommendedName>
</protein>
<dbReference type="GO" id="GO:0032259">
    <property type="term" value="P:methylation"/>
    <property type="evidence" value="ECO:0007669"/>
    <property type="project" value="UniProtKB-KW"/>
</dbReference>
<keyword evidence="6 10" id="KW-1133">Transmembrane helix</keyword>
<evidence type="ECO:0000256" key="10">
    <source>
        <dbReference type="SAM" id="Phobius"/>
    </source>
</evidence>
<keyword evidence="9" id="KW-0808">Transferase</keyword>
<dbReference type="InterPro" id="IPR050882">
    <property type="entry name" value="Prepilin_peptidase/N-MTase"/>
</dbReference>
<feature type="domain" description="Prepilin type IV endopeptidase peptidase" evidence="11">
    <location>
        <begin position="113"/>
        <end position="223"/>
    </location>
</feature>
<keyword evidence="9" id="KW-0378">Hydrolase</keyword>